<evidence type="ECO:0000256" key="7">
    <source>
        <dbReference type="SAM" id="Phobius"/>
    </source>
</evidence>
<feature type="transmembrane region" description="Helical" evidence="7">
    <location>
        <begin position="214"/>
        <end position="237"/>
    </location>
</feature>
<dbReference type="RefSeq" id="WP_169095684.1">
    <property type="nucleotide sequence ID" value="NZ_JABBVZ010000002.1"/>
</dbReference>
<evidence type="ECO:0000259" key="8">
    <source>
        <dbReference type="PROSITE" id="PS50850"/>
    </source>
</evidence>
<evidence type="ECO:0000256" key="6">
    <source>
        <dbReference type="ARBA" id="ARBA00023136"/>
    </source>
</evidence>
<feature type="transmembrane region" description="Helical" evidence="7">
    <location>
        <begin position="372"/>
        <end position="389"/>
    </location>
</feature>
<dbReference type="InterPro" id="IPR011701">
    <property type="entry name" value="MFS"/>
</dbReference>
<evidence type="ECO:0000256" key="5">
    <source>
        <dbReference type="ARBA" id="ARBA00022989"/>
    </source>
</evidence>
<feature type="transmembrane region" description="Helical" evidence="7">
    <location>
        <begin position="305"/>
        <end position="325"/>
    </location>
</feature>
<accession>A0A7Y0L0T9</accession>
<evidence type="ECO:0000313" key="9">
    <source>
        <dbReference type="EMBL" id="NMP20887.1"/>
    </source>
</evidence>
<dbReference type="Pfam" id="PF07690">
    <property type="entry name" value="MFS_1"/>
    <property type="match status" value="1"/>
</dbReference>
<keyword evidence="6 7" id="KW-0472">Membrane</keyword>
<evidence type="ECO:0000256" key="3">
    <source>
        <dbReference type="ARBA" id="ARBA00022475"/>
    </source>
</evidence>
<dbReference type="InterPro" id="IPR050189">
    <property type="entry name" value="MFS_Efflux_Transporters"/>
</dbReference>
<feature type="transmembrane region" description="Helical" evidence="7">
    <location>
        <begin position="46"/>
        <end position="65"/>
    </location>
</feature>
<evidence type="ECO:0000256" key="4">
    <source>
        <dbReference type="ARBA" id="ARBA00022692"/>
    </source>
</evidence>
<organism evidence="9 10">
    <name type="scientific">Sulfobacillus harzensis</name>
    <dbReference type="NCBI Taxonomy" id="2729629"/>
    <lineage>
        <taxon>Bacteria</taxon>
        <taxon>Bacillati</taxon>
        <taxon>Bacillota</taxon>
        <taxon>Clostridia</taxon>
        <taxon>Eubacteriales</taxon>
        <taxon>Clostridiales Family XVII. Incertae Sedis</taxon>
        <taxon>Sulfobacillus</taxon>
    </lineage>
</organism>
<comment type="caution">
    <text evidence="9">The sequence shown here is derived from an EMBL/GenBank/DDBJ whole genome shotgun (WGS) entry which is preliminary data.</text>
</comment>
<feature type="transmembrane region" description="Helical" evidence="7">
    <location>
        <begin position="282"/>
        <end position="299"/>
    </location>
</feature>
<dbReference type="Gene3D" id="1.20.1250.20">
    <property type="entry name" value="MFS general substrate transporter like domains"/>
    <property type="match status" value="2"/>
</dbReference>
<keyword evidence="3" id="KW-1003">Cell membrane</keyword>
<reference evidence="9 10" key="1">
    <citation type="submission" date="2020-04" db="EMBL/GenBank/DDBJ databases">
        <authorList>
            <person name="Zhang R."/>
            <person name="Schippers A."/>
        </authorList>
    </citation>
    <scope>NUCLEOTIDE SEQUENCE [LARGE SCALE GENOMIC DNA]</scope>
    <source>
        <strain evidence="9 10">DSM 109850</strain>
    </source>
</reference>
<feature type="transmembrane region" description="Helical" evidence="7">
    <location>
        <begin position="163"/>
        <end position="186"/>
    </location>
</feature>
<dbReference type="GO" id="GO:0005886">
    <property type="term" value="C:plasma membrane"/>
    <property type="evidence" value="ECO:0007669"/>
    <property type="project" value="UniProtKB-SubCell"/>
</dbReference>
<dbReference type="GO" id="GO:0022857">
    <property type="term" value="F:transmembrane transporter activity"/>
    <property type="evidence" value="ECO:0007669"/>
    <property type="project" value="InterPro"/>
</dbReference>
<comment type="subcellular location">
    <subcellularLocation>
        <location evidence="1">Cell membrane</location>
        <topology evidence="1">Multi-pass membrane protein</topology>
    </subcellularLocation>
</comment>
<protein>
    <submittedName>
        <fullName evidence="9">MFS transporter</fullName>
    </submittedName>
</protein>
<evidence type="ECO:0000313" key="10">
    <source>
        <dbReference type="Proteomes" id="UP000533476"/>
    </source>
</evidence>
<dbReference type="InterPro" id="IPR036259">
    <property type="entry name" value="MFS_trans_sf"/>
</dbReference>
<evidence type="ECO:0000256" key="1">
    <source>
        <dbReference type="ARBA" id="ARBA00004651"/>
    </source>
</evidence>
<feature type="transmembrane region" description="Helical" evidence="7">
    <location>
        <begin position="77"/>
        <end position="96"/>
    </location>
</feature>
<dbReference type="InterPro" id="IPR020846">
    <property type="entry name" value="MFS_dom"/>
</dbReference>
<gene>
    <name evidence="9" type="ORF">HIJ39_00745</name>
</gene>
<dbReference type="SUPFAM" id="SSF103473">
    <property type="entry name" value="MFS general substrate transporter"/>
    <property type="match status" value="1"/>
</dbReference>
<name>A0A7Y0L0T9_9FIRM</name>
<keyword evidence="4 7" id="KW-0812">Transmembrane</keyword>
<dbReference type="AlphaFoldDB" id="A0A7Y0L0T9"/>
<dbReference type="EMBL" id="JABBVZ010000002">
    <property type="protein sequence ID" value="NMP20887.1"/>
    <property type="molecule type" value="Genomic_DNA"/>
</dbReference>
<keyword evidence="2" id="KW-0813">Transport</keyword>
<feature type="transmembrane region" description="Helical" evidence="7">
    <location>
        <begin position="249"/>
        <end position="270"/>
    </location>
</feature>
<keyword evidence="10" id="KW-1185">Reference proteome</keyword>
<sequence length="399" mass="42905">MESRRWQAILILLVLALTYGLIFMERTAPGLVTPELMRQFHLTPGILSLMTIGQYLVYAVLQIPVALGARRFRAEHLLVVGTVFDGMGTVMFGLSHSFSMVVVSRVLVGLGDALIWLNIVAVLARWFSFGIFGRVLGITGMSGNVGALVATIPLAVWVEASGWRAPFAVMGWTLIALAAASFVIFWRLRPMHPEVRVPQERAPWDQVFRQRRELWAVALGHFGLMGPFLGFVSLYAVPYLRTNYGLNEVAASTFLAFGLAGALLGGPPAGMLADKWGVRRPYAAVTVLNALVWVVLAVFRLPLSLMAVLFILLGAANGAAVLTFATVRERFPNPAQGLASGIANTAGFLGAVLVPAGMGLALSLHASPRVELMVAVPFALSASLVGVLLKTKPQKSATF</sequence>
<feature type="transmembrane region" description="Helical" evidence="7">
    <location>
        <begin position="346"/>
        <end position="366"/>
    </location>
</feature>
<keyword evidence="5 7" id="KW-1133">Transmembrane helix</keyword>
<dbReference type="PANTHER" id="PTHR43124:SF3">
    <property type="entry name" value="CHLORAMPHENICOL EFFLUX PUMP RV0191"/>
    <property type="match status" value="1"/>
</dbReference>
<feature type="domain" description="Major facilitator superfamily (MFS) profile" evidence="8">
    <location>
        <begin position="11"/>
        <end position="394"/>
    </location>
</feature>
<feature type="transmembrane region" description="Helical" evidence="7">
    <location>
        <begin position="102"/>
        <end position="123"/>
    </location>
</feature>
<dbReference type="PANTHER" id="PTHR43124">
    <property type="entry name" value="PURINE EFFLUX PUMP PBUE"/>
    <property type="match status" value="1"/>
</dbReference>
<evidence type="ECO:0000256" key="2">
    <source>
        <dbReference type="ARBA" id="ARBA00022448"/>
    </source>
</evidence>
<feature type="transmembrane region" description="Helical" evidence="7">
    <location>
        <begin position="135"/>
        <end position="157"/>
    </location>
</feature>
<dbReference type="PROSITE" id="PS50850">
    <property type="entry name" value="MFS"/>
    <property type="match status" value="1"/>
</dbReference>
<proteinExistence type="predicted"/>
<dbReference type="Proteomes" id="UP000533476">
    <property type="component" value="Unassembled WGS sequence"/>
</dbReference>